<evidence type="ECO:0000256" key="4">
    <source>
        <dbReference type="ARBA" id="ARBA00022777"/>
    </source>
</evidence>
<evidence type="ECO:0000259" key="7">
    <source>
        <dbReference type="Pfam" id="PF07005"/>
    </source>
</evidence>
<dbReference type="InterPro" id="IPR010737">
    <property type="entry name" value="4-carb_acid_sugar_kinase_N"/>
</dbReference>
<evidence type="ECO:0000259" key="8">
    <source>
        <dbReference type="Pfam" id="PF17042"/>
    </source>
</evidence>
<proteinExistence type="inferred from homology"/>
<evidence type="ECO:0000256" key="1">
    <source>
        <dbReference type="ARBA" id="ARBA00005715"/>
    </source>
</evidence>
<dbReference type="GO" id="GO:0016301">
    <property type="term" value="F:kinase activity"/>
    <property type="evidence" value="ECO:0007669"/>
    <property type="project" value="UniProtKB-KW"/>
</dbReference>
<keyword evidence="10" id="KW-1185">Reference proteome</keyword>
<evidence type="ECO:0000256" key="2">
    <source>
        <dbReference type="ARBA" id="ARBA00022679"/>
    </source>
</evidence>
<feature type="domain" description="Four-carbon acid sugar kinase nucleotide binding" evidence="8">
    <location>
        <begin position="262"/>
        <end position="437"/>
    </location>
</feature>
<evidence type="ECO:0000256" key="6">
    <source>
        <dbReference type="ARBA" id="ARBA00023277"/>
    </source>
</evidence>
<evidence type="ECO:0000313" key="9">
    <source>
        <dbReference type="EMBL" id="ADZ90860.1"/>
    </source>
</evidence>
<dbReference type="InterPro" id="IPR037051">
    <property type="entry name" value="4-carb_acid_sugar_kinase_N_sf"/>
</dbReference>
<dbReference type="Gene3D" id="3.40.50.10840">
    <property type="entry name" value="Putative sugar-binding, N-terminal domain"/>
    <property type="match status" value="1"/>
</dbReference>
<evidence type="ECO:0000256" key="5">
    <source>
        <dbReference type="ARBA" id="ARBA00022840"/>
    </source>
</evidence>
<feature type="domain" description="Four-carbon acid sugar kinase N-terminal" evidence="7">
    <location>
        <begin position="7"/>
        <end position="243"/>
    </location>
</feature>
<sequence>MTKMKELAFYGDDFTGSTDVLESLSLRGKKTVLWLRIPTSDELSHFDDYDCIGLAGISRSKSPEWMSAELPEIFQFLRSVQPKYVHYKVCSTFDSSPQKGNLSKAAKIGIEILSPSWTSVIVGTPKIKRYVCFGNLFADFKGTSYRIDEHPVMGCHPATPMTEANLIKHINTLDKLDCVSMPLTQYHTDLAKPTLQRHIDEKKVVVFDSYDEDSHAYVGELINTFSQEGLHFTVSSSGFEDALYYHQPISQTKQVEKANTILALSGSCSSTTSTQIREAVEFGFYAIPLDLEQACCPIQRQTYLEEVTLHCLNLIANNQSPIVYSSLEESQQSASLDGSLNDQQPTSAKPEQFDRLLGEFLGELALKVFQTGRVKRLAVAGGDTSGYCIQSLGLDAMTFIAPYCPGVPLCKGHSSNPDIDGIEVALKGGQMGDKGFFCGLLTGKQQHG</sequence>
<dbReference type="Pfam" id="PF17042">
    <property type="entry name" value="NBD_C"/>
    <property type="match status" value="1"/>
</dbReference>
<comment type="similarity">
    <text evidence="1">Belongs to the four-carbon acid sugar kinase family.</text>
</comment>
<organism evidence="9 10">
    <name type="scientific">Marinomonas mediterranea (strain ATCC 700492 / JCM 21426 / NBRC 103028 / MMB-1)</name>
    <dbReference type="NCBI Taxonomy" id="717774"/>
    <lineage>
        <taxon>Bacteria</taxon>
        <taxon>Pseudomonadati</taxon>
        <taxon>Pseudomonadota</taxon>
        <taxon>Gammaproteobacteria</taxon>
        <taxon>Oceanospirillales</taxon>
        <taxon>Oceanospirillaceae</taxon>
        <taxon>Marinomonas</taxon>
    </lineage>
</organism>
<dbReference type="KEGG" id="mme:Marme_1596"/>
<keyword evidence="5" id="KW-0067">ATP-binding</keyword>
<dbReference type="Pfam" id="PF07005">
    <property type="entry name" value="SBD_N"/>
    <property type="match status" value="1"/>
</dbReference>
<dbReference type="GO" id="GO:0005524">
    <property type="term" value="F:ATP binding"/>
    <property type="evidence" value="ECO:0007669"/>
    <property type="project" value="UniProtKB-KW"/>
</dbReference>
<dbReference type="SUPFAM" id="SSF142764">
    <property type="entry name" value="YgbK-like"/>
    <property type="match status" value="1"/>
</dbReference>
<keyword evidence="4" id="KW-0418">Kinase</keyword>
<dbReference type="HOGENOM" id="CLU_029424_1_1_6"/>
<gene>
    <name evidence="9" type="ordered locus">Marme_1596</name>
</gene>
<protein>
    <submittedName>
        <fullName evidence="9">Type III effector Hrp-dependent outer domain protein</fullName>
    </submittedName>
</protein>
<name>F2JYZ5_MARM1</name>
<dbReference type="Proteomes" id="UP000001062">
    <property type="component" value="Chromosome"/>
</dbReference>
<evidence type="ECO:0000313" key="10">
    <source>
        <dbReference type="Proteomes" id="UP000001062"/>
    </source>
</evidence>
<reference evidence="9 10" key="1">
    <citation type="journal article" date="2012" name="Stand. Genomic Sci.">
        <title>Complete genome sequence of the melanogenic marine bacterium Marinomonas mediterranea type strain (MMB-1(T)).</title>
        <authorList>
            <person name="Lucas-Elio P."/>
            <person name="Goodwin L."/>
            <person name="Woyke T."/>
            <person name="Pitluck S."/>
            <person name="Nolan M."/>
            <person name="Kyrpides N.C."/>
            <person name="Detter J.C."/>
            <person name="Copeland A."/>
            <person name="Teshima H."/>
            <person name="Bruce D."/>
            <person name="Detter C."/>
            <person name="Tapia R."/>
            <person name="Han S."/>
            <person name="Land M.L."/>
            <person name="Ivanova N."/>
            <person name="Mikhailova N."/>
            <person name="Johnston A.W."/>
            <person name="Sanchez-Amat A."/>
        </authorList>
    </citation>
    <scope>NUCLEOTIDE SEQUENCE [LARGE SCALE GENOMIC DNA]</scope>
    <source>
        <strain evidence="10">ATCC 700492 / JCM 21426 / NBRC 103028 / MMB-1</strain>
    </source>
</reference>
<keyword evidence="6" id="KW-0119">Carbohydrate metabolism</keyword>
<dbReference type="AlphaFoldDB" id="F2JYZ5"/>
<keyword evidence="3" id="KW-0547">Nucleotide-binding</keyword>
<dbReference type="STRING" id="717774.Marme_1596"/>
<dbReference type="PATRIC" id="fig|717774.3.peg.1659"/>
<dbReference type="Gene3D" id="3.40.980.20">
    <property type="entry name" value="Four-carbon acid sugar kinase, nucleotide binding domain"/>
    <property type="match status" value="1"/>
</dbReference>
<keyword evidence="2" id="KW-0808">Transferase</keyword>
<dbReference type="InterPro" id="IPR042213">
    <property type="entry name" value="NBD_C_sf"/>
</dbReference>
<dbReference type="EMBL" id="CP002583">
    <property type="protein sequence ID" value="ADZ90860.1"/>
    <property type="molecule type" value="Genomic_DNA"/>
</dbReference>
<accession>F2JYZ5</accession>
<dbReference type="InterPro" id="IPR031475">
    <property type="entry name" value="NBD_C"/>
</dbReference>
<dbReference type="eggNOG" id="COG3395">
    <property type="taxonomic scope" value="Bacteria"/>
</dbReference>
<evidence type="ECO:0000256" key="3">
    <source>
        <dbReference type="ARBA" id="ARBA00022741"/>
    </source>
</evidence>